<dbReference type="AlphaFoldDB" id="A0A7H9HLH7"/>
<dbReference type="Proteomes" id="UP000510647">
    <property type="component" value="Chromosome 1"/>
</dbReference>
<keyword evidence="1" id="KW-0539">Nucleus</keyword>
<sequence length="429" mass="47723">MSSTKPLPIQPYPMAIAPLSASSNGCVGAKKNSSGMTIRTSRHWVLPPRPKPGRKPNHFDAKRGKQAAAQPPASTVKKSVSQPVCAKKELTSVPIKKSATAPACLTKKPVQQSPVKKQTKTALKKEIQHIRVENSKLKQELSQLVSDLQALKQRYDSPEGVVTKKRQFLDDSTSAFLKFEEDERNEELPQLPPLLVSTTKMKFTSSVSSCKTIPTDDEDMLTVSSSTPNSLISADLQHSTSSASSASSLNLNPGHSLSSTIHGKPQLKFLDDHEQTQFYDKYMNMDFSLAPHQHIDENHLAALDSIKEEETEFKFGSVNDDDILSFLENKHEIAVGQESKEDQSFFAVKQETNQDDTDFLLQQPIANDTISTTISNSTMSNFYMPPSLEELMEEQDGGSKNFPLNLTTNDFNYYEDNLDMLKMEAFDMI</sequence>
<feature type="coiled-coil region" evidence="2">
    <location>
        <begin position="120"/>
        <end position="154"/>
    </location>
</feature>
<dbReference type="InterPro" id="IPR018287">
    <property type="entry name" value="Hap4_TF_heteromerisation"/>
</dbReference>
<evidence type="ECO:0000313" key="6">
    <source>
        <dbReference type="Proteomes" id="UP000510647"/>
    </source>
</evidence>
<name>A0A7H9HLH7_9SACH</name>
<organism evidence="5 6">
    <name type="scientific">Torulaspora globosa</name>
    <dbReference type="NCBI Taxonomy" id="48254"/>
    <lineage>
        <taxon>Eukaryota</taxon>
        <taxon>Fungi</taxon>
        <taxon>Dikarya</taxon>
        <taxon>Ascomycota</taxon>
        <taxon>Saccharomycotina</taxon>
        <taxon>Saccharomycetes</taxon>
        <taxon>Saccharomycetales</taxon>
        <taxon>Saccharomycetaceae</taxon>
        <taxon>Torulaspora</taxon>
    </lineage>
</organism>
<keyword evidence="2" id="KW-0175">Coiled coil</keyword>
<dbReference type="Pfam" id="PF10297">
    <property type="entry name" value="Hap4_Hap_bind"/>
    <property type="match status" value="1"/>
</dbReference>
<feature type="region of interest" description="Disordered" evidence="3">
    <location>
        <begin position="26"/>
        <end position="81"/>
    </location>
</feature>
<protein>
    <recommendedName>
        <fullName evidence="4">Hap4 transcription factor heteromerisation domain-containing protein</fullName>
    </recommendedName>
</protein>
<feature type="compositionally biased region" description="Polar residues" evidence="3">
    <location>
        <begin position="26"/>
        <end position="39"/>
    </location>
</feature>
<dbReference type="GO" id="GO:0005634">
    <property type="term" value="C:nucleus"/>
    <property type="evidence" value="ECO:0007669"/>
    <property type="project" value="InterPro"/>
</dbReference>
<feature type="domain" description="Hap4 transcription factor heteromerisation" evidence="4">
    <location>
        <begin position="40"/>
        <end position="56"/>
    </location>
</feature>
<evidence type="ECO:0000256" key="3">
    <source>
        <dbReference type="SAM" id="MobiDB-lite"/>
    </source>
</evidence>
<keyword evidence="6" id="KW-1185">Reference proteome</keyword>
<evidence type="ECO:0000313" key="5">
    <source>
        <dbReference type="EMBL" id="QLQ78143.1"/>
    </source>
</evidence>
<proteinExistence type="predicted"/>
<evidence type="ECO:0000256" key="2">
    <source>
        <dbReference type="SAM" id="Coils"/>
    </source>
</evidence>
<reference evidence="5 6" key="1">
    <citation type="submission" date="2020-06" db="EMBL/GenBank/DDBJ databases">
        <title>The yeast mating-type switching endonuclease HO is a domesticated member of an unorthodox homing genetic element family.</title>
        <authorList>
            <person name="Coughlan A.Y."/>
            <person name="Lombardi L."/>
            <person name="Braun-Galleani S."/>
            <person name="Martos A.R."/>
            <person name="Galeote V."/>
            <person name="Bigey F."/>
            <person name="Dequin S."/>
            <person name="Byrne K.P."/>
            <person name="Wolfe K.H."/>
        </authorList>
    </citation>
    <scope>NUCLEOTIDE SEQUENCE [LARGE SCALE GENOMIC DNA]</scope>
    <source>
        <strain evidence="5 6">CBS2947</strain>
    </source>
</reference>
<gene>
    <name evidence="5" type="ORF">HG537_0A03900</name>
</gene>
<dbReference type="OrthoDB" id="5374328at2759"/>
<accession>A0A7H9HLH7</accession>
<dbReference type="GO" id="GO:0006355">
    <property type="term" value="P:regulation of DNA-templated transcription"/>
    <property type="evidence" value="ECO:0007669"/>
    <property type="project" value="InterPro"/>
</dbReference>
<evidence type="ECO:0000256" key="1">
    <source>
        <dbReference type="ARBA" id="ARBA00023242"/>
    </source>
</evidence>
<evidence type="ECO:0000259" key="4">
    <source>
        <dbReference type="Pfam" id="PF10297"/>
    </source>
</evidence>
<dbReference type="EMBL" id="CP059267">
    <property type="protein sequence ID" value="QLQ78143.1"/>
    <property type="molecule type" value="Genomic_DNA"/>
</dbReference>
<feature type="compositionally biased region" description="Polar residues" evidence="3">
    <location>
        <begin position="72"/>
        <end position="81"/>
    </location>
</feature>